<dbReference type="EMBL" id="SCEB01214612">
    <property type="protein sequence ID" value="RXM34277.1"/>
    <property type="molecule type" value="Genomic_DNA"/>
</dbReference>
<dbReference type="InterPro" id="IPR019510">
    <property type="entry name" value="AKAP7-like_phosphoesterase"/>
</dbReference>
<dbReference type="Pfam" id="PF10469">
    <property type="entry name" value="AKAP7_NLS"/>
    <property type="match status" value="1"/>
</dbReference>
<accession>A0A444UGG4</accession>
<dbReference type="GO" id="GO:0005634">
    <property type="term" value="C:nucleus"/>
    <property type="evidence" value="ECO:0007669"/>
    <property type="project" value="TreeGrafter"/>
</dbReference>
<evidence type="ECO:0000313" key="3">
    <source>
        <dbReference type="Proteomes" id="UP000289886"/>
    </source>
</evidence>
<feature type="domain" description="A-kinase anchor protein 7-like phosphoesterase" evidence="1">
    <location>
        <begin position="11"/>
        <end position="175"/>
    </location>
</feature>
<dbReference type="PIRSF" id="PIRSF027019">
    <property type="entry name" value="Euk_LigT"/>
    <property type="match status" value="1"/>
</dbReference>
<dbReference type="AlphaFoldDB" id="A0A444UGG4"/>
<dbReference type="GO" id="GO:0006307">
    <property type="term" value="P:DNA alkylation repair"/>
    <property type="evidence" value="ECO:0007669"/>
    <property type="project" value="InterPro"/>
</dbReference>
<evidence type="ECO:0000259" key="1">
    <source>
        <dbReference type="Pfam" id="PF10469"/>
    </source>
</evidence>
<sequence>MQFKEEVLKTVPRVNIFNKSLLLKDDGVDGSIFQNPTKLHLIIGTQSLLNEKEVTKACEFLHQGHYQKPLPLEIVGIEYMNDDPAIVDMLYAKVHPEDGSDKLQLIADQLVKNFVSSGLMTKEWDRVKLHATVMNTVFRKDPSAEDKRDSGGQSLKDWESFDARNLMKMSGKYHF</sequence>
<organism evidence="2 3">
    <name type="scientific">Acipenser ruthenus</name>
    <name type="common">Sterlet sturgeon</name>
    <dbReference type="NCBI Taxonomy" id="7906"/>
    <lineage>
        <taxon>Eukaryota</taxon>
        <taxon>Metazoa</taxon>
        <taxon>Chordata</taxon>
        <taxon>Craniata</taxon>
        <taxon>Vertebrata</taxon>
        <taxon>Euteleostomi</taxon>
        <taxon>Actinopterygii</taxon>
        <taxon>Chondrostei</taxon>
        <taxon>Acipenseriformes</taxon>
        <taxon>Acipenseridae</taxon>
        <taxon>Acipenser</taxon>
    </lineage>
</organism>
<proteinExistence type="predicted"/>
<dbReference type="GO" id="GO:0006355">
    <property type="term" value="P:regulation of DNA-templated transcription"/>
    <property type="evidence" value="ECO:0007669"/>
    <property type="project" value="TreeGrafter"/>
</dbReference>
<dbReference type="PANTHER" id="PTHR13360:SF1">
    <property type="entry name" value="ACTIVATING SIGNAL COINTEGRATOR 1 COMPLEX SUBUNIT 1"/>
    <property type="match status" value="1"/>
</dbReference>
<evidence type="ECO:0000313" key="2">
    <source>
        <dbReference type="EMBL" id="RXM34277.1"/>
    </source>
</evidence>
<dbReference type="PANTHER" id="PTHR13360">
    <property type="entry name" value="ACTIVATING SIGNAL COINTEGRATOR 1 COMPLEX SUBUNIT 1"/>
    <property type="match status" value="1"/>
</dbReference>
<dbReference type="Proteomes" id="UP000289886">
    <property type="component" value="Unassembled WGS sequence"/>
</dbReference>
<reference evidence="2 3" key="1">
    <citation type="submission" date="2019-01" db="EMBL/GenBank/DDBJ databases">
        <title>Draft Genome and Complete Hox-Cluster Characterization of the Sterlet Sturgeon (Acipenser ruthenus).</title>
        <authorList>
            <person name="Wei Q."/>
        </authorList>
    </citation>
    <scope>NUCLEOTIDE SEQUENCE [LARGE SCALE GENOMIC DNA]</scope>
    <source>
        <strain evidence="2">WHYD16114868_AA</strain>
        <tissue evidence="2">Blood</tissue>
    </source>
</reference>
<protein>
    <submittedName>
        <fullName evidence="2">Activating signal cointegrator 1 complex subunit 1</fullName>
    </submittedName>
</protein>
<dbReference type="Gene3D" id="3.90.1140.10">
    <property type="entry name" value="Cyclic phosphodiesterase"/>
    <property type="match status" value="1"/>
</dbReference>
<gene>
    <name evidence="2" type="ORF">EOD39_4873</name>
</gene>
<dbReference type="InterPro" id="IPR009210">
    <property type="entry name" value="ASCC1"/>
</dbReference>
<comment type="caution">
    <text evidence="2">The sequence shown here is derived from an EMBL/GenBank/DDBJ whole genome shotgun (WGS) entry which is preliminary data.</text>
</comment>
<keyword evidence="3" id="KW-1185">Reference proteome</keyword>
<name>A0A444UGG4_ACIRT</name>